<gene>
    <name evidence="1" type="ORF">UFOPK2242_01291</name>
    <name evidence="2" type="ORF">UFOPK2925_00505</name>
    <name evidence="3" type="ORF">UFOPK2996_01230</name>
</gene>
<accession>A0A6J6Y5E6</accession>
<protein>
    <submittedName>
        <fullName evidence="3">Unannotated protein</fullName>
    </submittedName>
</protein>
<name>A0A6J6Y5E6_9ZZZZ</name>
<evidence type="ECO:0000313" key="1">
    <source>
        <dbReference type="EMBL" id="CAB4667518.1"/>
    </source>
</evidence>
<proteinExistence type="predicted"/>
<dbReference type="EMBL" id="CAEZWM010000188">
    <property type="protein sequence ID" value="CAB4667518.1"/>
    <property type="molecule type" value="Genomic_DNA"/>
</dbReference>
<evidence type="ECO:0000313" key="2">
    <source>
        <dbReference type="EMBL" id="CAB4775359.1"/>
    </source>
</evidence>
<dbReference type="EMBL" id="CAEZZU010000053">
    <property type="protein sequence ID" value="CAB4775359.1"/>
    <property type="molecule type" value="Genomic_DNA"/>
</dbReference>
<sequence>MNTEMVELIDAGLTRFGTRDLVSGTEVMDFLLDLRLSILNLPDPLAQLLEEESQPLVG</sequence>
<organism evidence="3">
    <name type="scientific">freshwater metagenome</name>
    <dbReference type="NCBI Taxonomy" id="449393"/>
    <lineage>
        <taxon>unclassified sequences</taxon>
        <taxon>metagenomes</taxon>
        <taxon>ecological metagenomes</taxon>
    </lineage>
</organism>
<evidence type="ECO:0000313" key="3">
    <source>
        <dbReference type="EMBL" id="CAB4804129.1"/>
    </source>
</evidence>
<dbReference type="AlphaFoldDB" id="A0A6J6Y5E6"/>
<reference evidence="3" key="1">
    <citation type="submission" date="2020-05" db="EMBL/GenBank/DDBJ databases">
        <authorList>
            <person name="Chiriac C."/>
            <person name="Salcher M."/>
            <person name="Ghai R."/>
            <person name="Kavagutti S V."/>
        </authorList>
    </citation>
    <scope>NUCLEOTIDE SEQUENCE</scope>
</reference>
<dbReference type="EMBL" id="CAFAAH010000187">
    <property type="protein sequence ID" value="CAB4804129.1"/>
    <property type="molecule type" value="Genomic_DNA"/>
</dbReference>